<proteinExistence type="predicted"/>
<evidence type="ECO:0000313" key="3">
    <source>
        <dbReference type="Proteomes" id="UP000560658"/>
    </source>
</evidence>
<gene>
    <name evidence="2" type="ORF">GGR06_003566</name>
</gene>
<comment type="caution">
    <text evidence="2">The sequence shown here is derived from an EMBL/GenBank/DDBJ whole genome shotgun (WGS) entry which is preliminary data.</text>
</comment>
<feature type="coiled-coil region" evidence="1">
    <location>
        <begin position="133"/>
        <end position="160"/>
    </location>
</feature>
<reference evidence="2" key="1">
    <citation type="submission" date="2020-08" db="EMBL/GenBank/DDBJ databases">
        <title>Genomic Encyclopedia of Type Strains, Phase IV (KMG-IV): sequencing the most valuable type-strain genomes for metagenomic binning, comparative biology and taxonomic classification.</title>
        <authorList>
            <person name="Goeker M."/>
        </authorList>
    </citation>
    <scope>NUCLEOTIDE SEQUENCE [LARGE SCALE GENOMIC DNA]</scope>
    <source>
        <strain evidence="2">DSM 105720</strain>
    </source>
</reference>
<keyword evidence="3" id="KW-1185">Reference proteome</keyword>
<dbReference type="EMBL" id="JACIER010000018">
    <property type="protein sequence ID" value="MBB4045744.1"/>
    <property type="molecule type" value="Genomic_DNA"/>
</dbReference>
<dbReference type="AlphaFoldDB" id="A0A840D8F8"/>
<evidence type="ECO:0000313" key="2">
    <source>
        <dbReference type="EMBL" id="MBB4045744.1"/>
    </source>
</evidence>
<evidence type="ECO:0000256" key="1">
    <source>
        <dbReference type="SAM" id="Coils"/>
    </source>
</evidence>
<accession>A0A840D8F8</accession>
<protein>
    <submittedName>
        <fullName evidence="2">Uncharacterized protein</fullName>
    </submittedName>
</protein>
<dbReference type="Proteomes" id="UP000560658">
    <property type="component" value="Unassembled WGS sequence"/>
</dbReference>
<sequence length="167" mass="20171">MEDWMKYARDMAKAEKELDIEMWVIISFYRRTVEKENILIFRYDLPKRLADKYCWVIGWRKARLICRYPRGNVYHTYSLYDKHSGEDYSFGSDLSRLAAAKAQVTKMQRSIQDYVKVQKQGNLFFDEDKDEMLLKARNKLKIKEKNVQQAENRLHEKVESHRCGFRE</sequence>
<name>A0A840D8F8_9BACE</name>
<dbReference type="RefSeq" id="WP_044163664.1">
    <property type="nucleotide sequence ID" value="NZ_JACIER010000018.1"/>
</dbReference>
<keyword evidence="1" id="KW-0175">Coiled coil</keyword>
<organism evidence="2 3">
    <name type="scientific">Bacteroides reticulotermitis</name>
    <dbReference type="NCBI Taxonomy" id="1133319"/>
    <lineage>
        <taxon>Bacteria</taxon>
        <taxon>Pseudomonadati</taxon>
        <taxon>Bacteroidota</taxon>
        <taxon>Bacteroidia</taxon>
        <taxon>Bacteroidales</taxon>
        <taxon>Bacteroidaceae</taxon>
        <taxon>Bacteroides</taxon>
    </lineage>
</organism>